<gene>
    <name evidence="2" type="ORF">PaG_02617</name>
</gene>
<comment type="caution">
    <text evidence="2">The sequence shown here is derived from an EMBL/GenBank/DDBJ whole genome shotgun (WGS) entry which is preliminary data.</text>
</comment>
<evidence type="ECO:0000313" key="3">
    <source>
        <dbReference type="Proteomes" id="UP000019462"/>
    </source>
</evidence>
<dbReference type="Proteomes" id="UP000019462">
    <property type="component" value="Unassembled WGS sequence"/>
</dbReference>
<feature type="chain" id="PRO_5004834707" evidence="1">
    <location>
        <begin position="21"/>
        <end position="154"/>
    </location>
</feature>
<name>W3VMZ5_MOEAP</name>
<accession>W3VMZ5</accession>
<proteinExistence type="predicted"/>
<evidence type="ECO:0000256" key="1">
    <source>
        <dbReference type="SAM" id="SignalP"/>
    </source>
</evidence>
<sequence>MQFARLAIFILAAVAGQVASVRIERPADPSVGLKTDDSMVAAYCNHEGNIPAGLYACFRLNGDIRKRMQSADDSVKGFVNTAGNMFVVVYSPDIKAEEFHTDKTGVFIMKPDTSPCLLVNTLNDADWTGDQEGGDDGSVDHNACNTDPAVWLAD</sequence>
<organism evidence="2 3">
    <name type="scientific">Moesziomyces aphidis</name>
    <name type="common">Pseudozyma aphidis</name>
    <dbReference type="NCBI Taxonomy" id="84754"/>
    <lineage>
        <taxon>Eukaryota</taxon>
        <taxon>Fungi</taxon>
        <taxon>Dikarya</taxon>
        <taxon>Basidiomycota</taxon>
        <taxon>Ustilaginomycotina</taxon>
        <taxon>Ustilaginomycetes</taxon>
        <taxon>Ustilaginales</taxon>
        <taxon>Ustilaginaceae</taxon>
        <taxon>Moesziomyces</taxon>
    </lineage>
</organism>
<keyword evidence="3" id="KW-1185">Reference proteome</keyword>
<dbReference type="AlphaFoldDB" id="W3VMZ5"/>
<dbReference type="OrthoDB" id="10310422at2759"/>
<dbReference type="HOGENOM" id="CLU_100274_0_0_1"/>
<protein>
    <submittedName>
        <fullName evidence="2">Uncharacterized protein</fullName>
    </submittedName>
</protein>
<evidence type="ECO:0000313" key="2">
    <source>
        <dbReference type="EMBL" id="ETS62860.1"/>
    </source>
</evidence>
<dbReference type="EMBL" id="AWNI01000009">
    <property type="protein sequence ID" value="ETS62860.1"/>
    <property type="molecule type" value="Genomic_DNA"/>
</dbReference>
<keyword evidence="1" id="KW-0732">Signal</keyword>
<feature type="signal peptide" evidence="1">
    <location>
        <begin position="1"/>
        <end position="20"/>
    </location>
</feature>
<reference evidence="2 3" key="1">
    <citation type="journal article" date="2014" name="Genome Announc.">
        <title>Genome sequence of the basidiomycetous fungus Pseudozyma aphidis DSM70725, an efficient producer of biosurfactant mannosylerythritol lipids.</title>
        <authorList>
            <person name="Lorenz S."/>
            <person name="Guenther M."/>
            <person name="Grumaz C."/>
            <person name="Rupp S."/>
            <person name="Zibek S."/>
            <person name="Sohn K."/>
        </authorList>
    </citation>
    <scope>NUCLEOTIDE SEQUENCE [LARGE SCALE GENOMIC DNA]</scope>
    <source>
        <strain evidence="3">ATCC 32657 / CBS 517.83 / DSM 70725 / JCM 10318 / NBRC 10182 / NRRL Y-7954 / St-0401</strain>
    </source>
</reference>